<protein>
    <submittedName>
        <fullName evidence="2">Uncharacterized protein</fullName>
    </submittedName>
</protein>
<sequence>MHPAEVPAPVLSPRLALSLDIGHGTLVFGIVQPASLRDLRSLSKTRLGPEDGRPIDHAPVLDRLPTLSESIALLPADLSLFPIRLMDSLSYTLRVLERLITAMTAVTVSAALDAGDEDFDEVPAPAEASSPPQVTYSSGLLSSLVADYGLSSLPFLQGMSAAAPTGGFGSGTRQRASGDEPFLDLASGARVGSATVAAAAAAAAACPWCVRLISSGNDPLGKHMTIRLEPVHAAASVSCTSEGASSPGIDFMFDIASQRLLAIQLVGMDPLFGDRSCHAPPGSPLRPALYPSWFLLQIQCPDMSGQLVLSPGDLLTIWPSARQSPGSPTNPEHTGPLSPASPGKSANVSAWISAEFSFSAEHHLSGVALFSSEFINLKSAIERLAHFTECPSQAVRNLLETFPLGQPGLAERISPIGLMAPLEPGHGGQSPNTGMDTPGSIAAARLAASRSGPSSPQFSSQRLHPGFALPGLTADLGQPPPRYPLFVDARDRSAIHLHWWSPRSASDGGATQKFPSEAVPHSTRTIWIGAPLQLILDTLGTPDCDRPVGSSFGSFVDNAADVSAAWQLTGSDVSGGGSFHPANPEGGIRPEGNPRLASAGLGRVNSAGGLGSSGPSPVAGAAHAKTDLPGDIPPCVSVSQSARHLAGHAPASRVLSYFRYGLEFGTWPSAPDTVGWIRLHTGLAVWTRQGPGARGPIPGANLAAYAAGLDLWAASHHYHYPHLPRAGEAAATAAAAAAAAAAAVASAAAVAATASTVGRSPSSARNSASYWAPPPGLFEPCLFRLNLHQYQTAPRPATLAGLAAPPLSTGEPPIASSASAPLMGFPLLDIGEPGSRPGGISSTPHSGSSTPPSVGSGGGPGSRSFSVSPVFGGIPFGGGTPPGPGVGPGGGSPLRHPSRDMGSLSPGSMLPGAGGLSPSQQLGRLFEAELTGGRRWRDVSFELDGVAPLVIESVDETEMSNSTEPPSMPPAEPVVSPRLFSKPDIWRYQPPAQAVDVRAGGAGLSSMRMGSISAWSSTSPPAPGLGRAPTPGDSSMDMRLFNVAPDSPSASPTLPQSTPAPVPVAGPPVVVAPPAAPPGPSLADRTFLASTADSLVLVHQDRVVYVTLF</sequence>
<organism evidence="2">
    <name type="scientific">Fonticula alba</name>
    <name type="common">Slime mold</name>
    <dbReference type="NCBI Taxonomy" id="691883"/>
    <lineage>
        <taxon>Eukaryota</taxon>
        <taxon>Rotosphaerida</taxon>
        <taxon>Fonticulaceae</taxon>
        <taxon>Fonticula</taxon>
    </lineage>
</organism>
<dbReference type="Proteomes" id="UP000030693">
    <property type="component" value="Unassembled WGS sequence"/>
</dbReference>
<evidence type="ECO:0000313" key="2">
    <source>
        <dbReference type="EMBL" id="KCV69223.1"/>
    </source>
</evidence>
<keyword evidence="3" id="KW-1185">Reference proteome</keyword>
<dbReference type="RefSeq" id="XP_009496794.1">
    <property type="nucleotide sequence ID" value="XM_009498519.1"/>
</dbReference>
<feature type="compositionally biased region" description="Gly residues" evidence="1">
    <location>
        <begin position="874"/>
        <end position="892"/>
    </location>
</feature>
<feature type="compositionally biased region" description="Polar residues" evidence="1">
    <location>
        <begin position="321"/>
        <end position="332"/>
    </location>
</feature>
<feature type="region of interest" description="Disordered" evidence="1">
    <location>
        <begin position="825"/>
        <end position="917"/>
    </location>
</feature>
<feature type="compositionally biased region" description="Low complexity" evidence="1">
    <location>
        <begin position="613"/>
        <end position="623"/>
    </location>
</feature>
<name>A0A058Z5K2_FONAL</name>
<feature type="compositionally biased region" description="Low complexity" evidence="1">
    <location>
        <begin position="838"/>
        <end position="854"/>
    </location>
</feature>
<proteinExistence type="predicted"/>
<feature type="region of interest" description="Disordered" evidence="1">
    <location>
        <begin position="319"/>
        <end position="342"/>
    </location>
</feature>
<evidence type="ECO:0000313" key="3">
    <source>
        <dbReference type="Proteomes" id="UP000030693"/>
    </source>
</evidence>
<reference evidence="2" key="1">
    <citation type="submission" date="2013-04" db="EMBL/GenBank/DDBJ databases">
        <title>The Genome Sequence of Fonticula alba ATCC 38817.</title>
        <authorList>
            <consortium name="The Broad Institute Genomics Platform"/>
            <person name="Russ C."/>
            <person name="Cuomo C."/>
            <person name="Burger G."/>
            <person name="Gray M.W."/>
            <person name="Holland P.W.H."/>
            <person name="King N."/>
            <person name="Lang F.B.F."/>
            <person name="Roger A.J."/>
            <person name="Ruiz-Trillo I."/>
            <person name="Brown M."/>
            <person name="Walker B."/>
            <person name="Young S."/>
            <person name="Zeng Q."/>
            <person name="Gargeya S."/>
            <person name="Fitzgerald M."/>
            <person name="Haas B."/>
            <person name="Abouelleil A."/>
            <person name="Allen A.W."/>
            <person name="Alvarado L."/>
            <person name="Arachchi H.M."/>
            <person name="Berlin A.M."/>
            <person name="Chapman S.B."/>
            <person name="Gainer-Dewar J."/>
            <person name="Goldberg J."/>
            <person name="Griggs A."/>
            <person name="Gujja S."/>
            <person name="Hansen M."/>
            <person name="Howarth C."/>
            <person name="Imamovic A."/>
            <person name="Ireland A."/>
            <person name="Larimer J."/>
            <person name="McCowan C."/>
            <person name="Murphy C."/>
            <person name="Pearson M."/>
            <person name="Poon T.W."/>
            <person name="Priest M."/>
            <person name="Roberts A."/>
            <person name="Saif S."/>
            <person name="Shea T."/>
            <person name="Sisk P."/>
            <person name="Sykes S."/>
            <person name="Wortman J."/>
            <person name="Nusbaum C."/>
            <person name="Birren B."/>
        </authorList>
    </citation>
    <scope>NUCLEOTIDE SEQUENCE [LARGE SCALE GENOMIC DNA]</scope>
    <source>
        <strain evidence="2">ATCC 38817</strain>
    </source>
</reference>
<feature type="region of interest" description="Disordered" evidence="1">
    <location>
        <begin position="1012"/>
        <end position="1037"/>
    </location>
</feature>
<dbReference type="EMBL" id="KB932207">
    <property type="protein sequence ID" value="KCV69223.1"/>
    <property type="molecule type" value="Genomic_DNA"/>
</dbReference>
<evidence type="ECO:0000256" key="1">
    <source>
        <dbReference type="SAM" id="MobiDB-lite"/>
    </source>
</evidence>
<feature type="compositionally biased region" description="Low complexity" evidence="1">
    <location>
        <begin position="862"/>
        <end position="873"/>
    </location>
</feature>
<gene>
    <name evidence="2" type="ORF">H696_04640</name>
</gene>
<accession>A0A058Z5K2</accession>
<dbReference type="GeneID" id="20529365"/>
<dbReference type="AlphaFoldDB" id="A0A058Z5K2"/>
<feature type="region of interest" description="Disordered" evidence="1">
    <location>
        <begin position="573"/>
        <end position="626"/>
    </location>
</feature>